<keyword evidence="3" id="KW-0804">Transcription</keyword>
<dbReference type="Pfam" id="PF16859">
    <property type="entry name" value="TetR_C_11"/>
    <property type="match status" value="1"/>
</dbReference>
<accession>A0ABW1MMD4</accession>
<dbReference type="PROSITE" id="PS50977">
    <property type="entry name" value="HTH_TETR_2"/>
    <property type="match status" value="1"/>
</dbReference>
<organism evidence="7 8">
    <name type="scientific">Streptomyces ochraceiscleroticus</name>
    <dbReference type="NCBI Taxonomy" id="47761"/>
    <lineage>
        <taxon>Bacteria</taxon>
        <taxon>Bacillati</taxon>
        <taxon>Actinomycetota</taxon>
        <taxon>Actinomycetes</taxon>
        <taxon>Kitasatosporales</taxon>
        <taxon>Streptomycetaceae</taxon>
        <taxon>Streptomyces</taxon>
    </lineage>
</organism>
<keyword evidence="1" id="KW-0805">Transcription regulation</keyword>
<dbReference type="SUPFAM" id="SSF48498">
    <property type="entry name" value="Tetracyclin repressor-like, C-terminal domain"/>
    <property type="match status" value="1"/>
</dbReference>
<dbReference type="EMBL" id="JBHSPX010000006">
    <property type="protein sequence ID" value="MFC6064885.1"/>
    <property type="molecule type" value="Genomic_DNA"/>
</dbReference>
<dbReference type="Gene3D" id="1.10.357.10">
    <property type="entry name" value="Tetracycline Repressor, domain 2"/>
    <property type="match status" value="1"/>
</dbReference>
<dbReference type="Gene3D" id="1.10.10.60">
    <property type="entry name" value="Homeodomain-like"/>
    <property type="match status" value="1"/>
</dbReference>
<name>A0ABW1MMD4_9ACTN</name>
<gene>
    <name evidence="7" type="ORF">ACFP4F_20385</name>
</gene>
<evidence type="ECO:0000256" key="3">
    <source>
        <dbReference type="ARBA" id="ARBA00023163"/>
    </source>
</evidence>
<dbReference type="SUPFAM" id="SSF46689">
    <property type="entry name" value="Homeodomain-like"/>
    <property type="match status" value="1"/>
</dbReference>
<feature type="DNA-binding region" description="H-T-H motif" evidence="4">
    <location>
        <begin position="41"/>
        <end position="60"/>
    </location>
</feature>
<proteinExistence type="predicted"/>
<evidence type="ECO:0000313" key="8">
    <source>
        <dbReference type="Proteomes" id="UP001596139"/>
    </source>
</evidence>
<dbReference type="InterPro" id="IPR001647">
    <property type="entry name" value="HTH_TetR"/>
</dbReference>
<dbReference type="InterPro" id="IPR011075">
    <property type="entry name" value="TetR_C"/>
</dbReference>
<dbReference type="InterPro" id="IPR009057">
    <property type="entry name" value="Homeodomain-like_sf"/>
</dbReference>
<dbReference type="Proteomes" id="UP001596139">
    <property type="component" value="Unassembled WGS sequence"/>
</dbReference>
<dbReference type="InterPro" id="IPR036271">
    <property type="entry name" value="Tet_transcr_reg_TetR-rel_C_sf"/>
</dbReference>
<feature type="region of interest" description="Disordered" evidence="5">
    <location>
        <begin position="206"/>
        <end position="244"/>
    </location>
</feature>
<dbReference type="PANTHER" id="PTHR30055:SF148">
    <property type="entry name" value="TETR-FAMILY TRANSCRIPTIONAL REGULATOR"/>
    <property type="match status" value="1"/>
</dbReference>
<reference evidence="8" key="1">
    <citation type="journal article" date="2019" name="Int. J. Syst. Evol. Microbiol.">
        <title>The Global Catalogue of Microorganisms (GCM) 10K type strain sequencing project: providing services to taxonomists for standard genome sequencing and annotation.</title>
        <authorList>
            <consortium name="The Broad Institute Genomics Platform"/>
            <consortium name="The Broad Institute Genome Sequencing Center for Infectious Disease"/>
            <person name="Wu L."/>
            <person name="Ma J."/>
        </authorList>
    </citation>
    <scope>NUCLEOTIDE SEQUENCE [LARGE SCALE GENOMIC DNA]</scope>
    <source>
        <strain evidence="8">CGMCC 1.15180</strain>
    </source>
</reference>
<keyword evidence="8" id="KW-1185">Reference proteome</keyword>
<evidence type="ECO:0000313" key="7">
    <source>
        <dbReference type="EMBL" id="MFC6064885.1"/>
    </source>
</evidence>
<evidence type="ECO:0000256" key="1">
    <source>
        <dbReference type="ARBA" id="ARBA00023015"/>
    </source>
</evidence>
<evidence type="ECO:0000256" key="2">
    <source>
        <dbReference type="ARBA" id="ARBA00023125"/>
    </source>
</evidence>
<dbReference type="InterPro" id="IPR050109">
    <property type="entry name" value="HTH-type_TetR-like_transc_reg"/>
</dbReference>
<feature type="domain" description="HTH tetR-type" evidence="6">
    <location>
        <begin position="18"/>
        <end position="78"/>
    </location>
</feature>
<sequence length="244" mass="25886">MSTAQHPPGQARPGGRTARTRAAVLAAVFDELGDKGFAALSMEGVAQRSGVHQATIYRRWRTVEGLVCALLTERSGSIPVPDTGTLCGDLRTLARGIGAFYEDARNRAMIEAVVSAAARDPCAEEVLREFFDDRLGVAGVMVRRAVDRGELPPGTDAEAVVGALGAPFYYRMLIVRRPVDLELVEQATFATYAAAKAGAYVRTADAQTSEALPQPAEAQTGEAHTGEAQPGKAQRVGVQENAHP</sequence>
<dbReference type="RefSeq" id="WP_063761724.1">
    <property type="nucleotide sequence ID" value="NZ_JBHSPX010000006.1"/>
</dbReference>
<protein>
    <submittedName>
        <fullName evidence="7">TetR/AcrR family transcriptional regulator</fullName>
    </submittedName>
</protein>
<dbReference type="PANTHER" id="PTHR30055">
    <property type="entry name" value="HTH-TYPE TRANSCRIPTIONAL REGULATOR RUTR"/>
    <property type="match status" value="1"/>
</dbReference>
<comment type="caution">
    <text evidence="7">The sequence shown here is derived from an EMBL/GenBank/DDBJ whole genome shotgun (WGS) entry which is preliminary data.</text>
</comment>
<keyword evidence="2 4" id="KW-0238">DNA-binding</keyword>
<evidence type="ECO:0000259" key="6">
    <source>
        <dbReference type="PROSITE" id="PS50977"/>
    </source>
</evidence>
<evidence type="ECO:0000256" key="4">
    <source>
        <dbReference type="PROSITE-ProRule" id="PRU00335"/>
    </source>
</evidence>
<dbReference type="Pfam" id="PF00440">
    <property type="entry name" value="TetR_N"/>
    <property type="match status" value="1"/>
</dbReference>
<evidence type="ECO:0000256" key="5">
    <source>
        <dbReference type="SAM" id="MobiDB-lite"/>
    </source>
</evidence>